<evidence type="ECO:0000313" key="2">
    <source>
        <dbReference type="EMBL" id="SPD23766.1"/>
    </source>
</evidence>
<proteinExistence type="predicted"/>
<sequence length="137" mass="14719">MVVISLSNSLFRGSILNPKIYVITIGVVCGNRYSEFGFEWGLPSSRSSPDLSNPRKITTIGAQRAGQSSGKEAPRATTRSRPNVKSSGHRIEQYPPSGSSSPDLKNSVKNGLELAPAASPMPTCQAHAYDDQPDPEF</sequence>
<gene>
    <name evidence="2" type="ORF">FSB_LOCUS51648</name>
</gene>
<dbReference type="AlphaFoldDB" id="A0A2N9ICY9"/>
<feature type="compositionally biased region" description="Polar residues" evidence="1">
    <location>
        <begin position="77"/>
        <end position="86"/>
    </location>
</feature>
<organism evidence="2">
    <name type="scientific">Fagus sylvatica</name>
    <name type="common">Beechnut</name>
    <dbReference type="NCBI Taxonomy" id="28930"/>
    <lineage>
        <taxon>Eukaryota</taxon>
        <taxon>Viridiplantae</taxon>
        <taxon>Streptophyta</taxon>
        <taxon>Embryophyta</taxon>
        <taxon>Tracheophyta</taxon>
        <taxon>Spermatophyta</taxon>
        <taxon>Magnoliopsida</taxon>
        <taxon>eudicotyledons</taxon>
        <taxon>Gunneridae</taxon>
        <taxon>Pentapetalae</taxon>
        <taxon>rosids</taxon>
        <taxon>fabids</taxon>
        <taxon>Fagales</taxon>
        <taxon>Fagaceae</taxon>
        <taxon>Fagus</taxon>
    </lineage>
</organism>
<feature type="compositionally biased region" description="Polar residues" evidence="1">
    <location>
        <begin position="96"/>
        <end position="109"/>
    </location>
</feature>
<reference evidence="2" key="1">
    <citation type="submission" date="2018-02" db="EMBL/GenBank/DDBJ databases">
        <authorList>
            <person name="Cohen D.B."/>
            <person name="Kent A.D."/>
        </authorList>
    </citation>
    <scope>NUCLEOTIDE SEQUENCE</scope>
</reference>
<feature type="region of interest" description="Disordered" evidence="1">
    <location>
        <begin position="43"/>
        <end position="137"/>
    </location>
</feature>
<accession>A0A2N9ICY9</accession>
<dbReference type="EMBL" id="OIVN01005724">
    <property type="protein sequence ID" value="SPD23766.1"/>
    <property type="molecule type" value="Genomic_DNA"/>
</dbReference>
<protein>
    <submittedName>
        <fullName evidence="2">Uncharacterized protein</fullName>
    </submittedName>
</protein>
<evidence type="ECO:0000256" key="1">
    <source>
        <dbReference type="SAM" id="MobiDB-lite"/>
    </source>
</evidence>
<name>A0A2N9ICY9_FAGSY</name>